<evidence type="ECO:0000313" key="4">
    <source>
        <dbReference type="Proteomes" id="UP000279271"/>
    </source>
</evidence>
<dbReference type="GO" id="GO:0005783">
    <property type="term" value="C:endoplasmic reticulum"/>
    <property type="evidence" value="ECO:0007669"/>
    <property type="project" value="TreeGrafter"/>
</dbReference>
<dbReference type="PANTHER" id="PTHR43272:SF3">
    <property type="entry name" value="LONG CHAIN ACYL-COA SYNTHETASE 4"/>
    <property type="match status" value="1"/>
</dbReference>
<protein>
    <recommendedName>
        <fullName evidence="2">AMP-dependent synthetase/ligase domain-containing protein</fullName>
    </recommendedName>
</protein>
<evidence type="ECO:0000259" key="2">
    <source>
        <dbReference type="Pfam" id="PF00501"/>
    </source>
</evidence>
<feature type="domain" description="AMP-dependent synthetase/ligase" evidence="2">
    <location>
        <begin position="54"/>
        <end position="464"/>
    </location>
</feature>
<reference evidence="4" key="1">
    <citation type="journal article" date="2018" name="Algal Res.">
        <title>Characterization of plant carbon substrate utilization by Auxenochlorella protothecoides.</title>
        <authorList>
            <person name="Vogler B.W."/>
            <person name="Starkenburg S.R."/>
            <person name="Sudasinghe N."/>
            <person name="Schambach J.Y."/>
            <person name="Rollin J.A."/>
            <person name="Pattathil S."/>
            <person name="Barry A.N."/>
        </authorList>
    </citation>
    <scope>NUCLEOTIDE SEQUENCE [LARGE SCALE GENOMIC DNA]</scope>
    <source>
        <strain evidence="4">UTEX 25</strain>
    </source>
</reference>
<dbReference type="EMBL" id="QOKY01000141">
    <property type="protein sequence ID" value="RMZ56588.1"/>
    <property type="molecule type" value="Genomic_DNA"/>
</dbReference>
<dbReference type="GO" id="GO:0004467">
    <property type="term" value="F:long-chain fatty acid-CoA ligase activity"/>
    <property type="evidence" value="ECO:0007669"/>
    <property type="project" value="UniProtKB-ARBA"/>
</dbReference>
<proteinExistence type="predicted"/>
<dbReference type="Gene3D" id="3.40.50.12780">
    <property type="entry name" value="N-terminal domain of ligase-like"/>
    <property type="match status" value="1"/>
</dbReference>
<dbReference type="AlphaFoldDB" id="A0A3M7L1J5"/>
<dbReference type="PROSITE" id="PS00455">
    <property type="entry name" value="AMP_BINDING"/>
    <property type="match status" value="1"/>
</dbReference>
<sequence>MSSLKHVGPLTVEVTPGRPEQGDTPAVSAVYRNVAAAEKFTTTVDGSTTLYEIFKASAEKHADQKCLGWRPRGSDGKCGPYKWLTYKETQDKAYSLAAALQKLGFEPHDKLGIYSSNNVEHMLTLKAVDVISAVVVPIYDSLGDTAVEYIVGHAEVRAIVVEEKKVSQLAKVANGISKLVRDVIVIGEPGSEAAPLRDAGIEVHGFAALVDGASASDVAPHPPAPSHHACIMYTSGTTGTPKGVGHIPVTHDDSTLSYLTLAHIFGRVVEEFALSRGASIGYWQGDVKALMDDLKELRPTLFIAVPRILERVADGVRKKVAAGPALSRVLFNAAFTAKRLLLKTGLSHGLAGLGGDQVVFSRVRQAMGGRVRFIVSGGAPLSPEVEDFANVALAPVLQGYGLTETCAASFLMIPDPRLAYSVGPPLSANEFRLESVKELNYSAEDSPPKGEVCIRGPMLFQGYYKDEKKTKEDMDADGFFH</sequence>
<evidence type="ECO:0000313" key="3">
    <source>
        <dbReference type="EMBL" id="RMZ56588.1"/>
    </source>
</evidence>
<feature type="region of interest" description="Disordered" evidence="1">
    <location>
        <begin position="1"/>
        <end position="24"/>
    </location>
</feature>
<dbReference type="Proteomes" id="UP000279271">
    <property type="component" value="Unassembled WGS sequence"/>
</dbReference>
<dbReference type="SUPFAM" id="SSF56801">
    <property type="entry name" value="Acetyl-CoA synthetase-like"/>
    <property type="match status" value="1"/>
</dbReference>
<dbReference type="GO" id="GO:0016020">
    <property type="term" value="C:membrane"/>
    <property type="evidence" value="ECO:0007669"/>
    <property type="project" value="TreeGrafter"/>
</dbReference>
<dbReference type="InterPro" id="IPR042099">
    <property type="entry name" value="ANL_N_sf"/>
</dbReference>
<dbReference type="InterPro" id="IPR020845">
    <property type="entry name" value="AMP-binding_CS"/>
</dbReference>
<dbReference type="PANTHER" id="PTHR43272">
    <property type="entry name" value="LONG-CHAIN-FATTY-ACID--COA LIGASE"/>
    <property type="match status" value="1"/>
</dbReference>
<feature type="non-terminal residue" evidence="3">
    <location>
        <position position="481"/>
    </location>
</feature>
<name>A0A3M7L1J5_AUXPR</name>
<accession>A0A3M7L1J5</accession>
<comment type="caution">
    <text evidence="3">The sequence shown here is derived from an EMBL/GenBank/DDBJ whole genome shotgun (WGS) entry which is preliminary data.</text>
</comment>
<organism evidence="3 4">
    <name type="scientific">Auxenochlorella protothecoides</name>
    <name type="common">Green microalga</name>
    <name type="synonym">Chlorella protothecoides</name>
    <dbReference type="NCBI Taxonomy" id="3075"/>
    <lineage>
        <taxon>Eukaryota</taxon>
        <taxon>Viridiplantae</taxon>
        <taxon>Chlorophyta</taxon>
        <taxon>core chlorophytes</taxon>
        <taxon>Trebouxiophyceae</taxon>
        <taxon>Chlorellales</taxon>
        <taxon>Chlorellaceae</taxon>
        <taxon>Auxenochlorella</taxon>
    </lineage>
</organism>
<dbReference type="Pfam" id="PF00501">
    <property type="entry name" value="AMP-binding"/>
    <property type="match status" value="1"/>
</dbReference>
<evidence type="ECO:0000256" key="1">
    <source>
        <dbReference type="SAM" id="MobiDB-lite"/>
    </source>
</evidence>
<dbReference type="InterPro" id="IPR000873">
    <property type="entry name" value="AMP-dep_synth/lig_dom"/>
</dbReference>
<gene>
    <name evidence="3" type="ORF">APUTEX25_003498</name>
</gene>